<sequence length="242" mass="26787">MKKILIPTVLCTAMLFSQNIAHASETNNVKQMQQTKSVESIVIDGKKITSEILEDNEEFRKVKVTSGDEITTATYDKVNNEITIEEEGKKAVKIQPSNHFKSSKSEFNLDATAKDKVIAEAEDDWWGYGYKITRYEKTFKWKIYSPDKSSTVKENSSNKSDLVDFRNAVDTMESYQKEAYAVLGATTAAVIAELVAAPATLGSTAVVAIVTGLGGSVTAGYKVWQAYKAKQDCDYRFESATN</sequence>
<organism evidence="2 3">
    <name type="scientific">Brevibacillus laterosporus</name>
    <name type="common">Bacillus laterosporus</name>
    <dbReference type="NCBI Taxonomy" id="1465"/>
    <lineage>
        <taxon>Bacteria</taxon>
        <taxon>Bacillati</taxon>
        <taxon>Bacillota</taxon>
        <taxon>Bacilli</taxon>
        <taxon>Bacillales</taxon>
        <taxon>Paenibacillaceae</taxon>
        <taxon>Brevibacillus</taxon>
    </lineage>
</organism>
<name>A0AAP8U4K1_BRELA</name>
<evidence type="ECO:0000313" key="3">
    <source>
        <dbReference type="Proteomes" id="UP000239759"/>
    </source>
</evidence>
<dbReference type="Proteomes" id="UP000239759">
    <property type="component" value="Unassembled WGS sequence"/>
</dbReference>
<feature type="chain" id="PRO_5042825088" evidence="1">
    <location>
        <begin position="24"/>
        <end position="242"/>
    </location>
</feature>
<reference evidence="2 3" key="1">
    <citation type="submission" date="2018-02" db="EMBL/GenBank/DDBJ databases">
        <title>Comparative analysis of genomes of three Brevibacillus laterosporus strains producers of potent antimicrobials isolated from silage.</title>
        <authorList>
            <person name="Kojic M."/>
            <person name="Miljkovic M."/>
            <person name="Studholme D."/>
            <person name="Filipic B."/>
        </authorList>
    </citation>
    <scope>NUCLEOTIDE SEQUENCE [LARGE SCALE GENOMIC DNA]</scope>
    <source>
        <strain evidence="2 3">BGSP11</strain>
    </source>
</reference>
<dbReference type="RefSeq" id="WP_104032628.1">
    <property type="nucleotide sequence ID" value="NZ_PRKQ01000022.1"/>
</dbReference>
<accession>A0AAP8U4K1</accession>
<gene>
    <name evidence="2" type="ORF">C4A77_16790</name>
</gene>
<dbReference type="AlphaFoldDB" id="A0AAP8U4K1"/>
<dbReference type="EMBL" id="PRKQ01000022">
    <property type="protein sequence ID" value="PPA93658.1"/>
    <property type="molecule type" value="Genomic_DNA"/>
</dbReference>
<dbReference type="NCBIfam" id="NF035925">
    <property type="entry name" value="Geo26A_fam"/>
    <property type="match status" value="1"/>
</dbReference>
<keyword evidence="1" id="KW-0732">Signal</keyword>
<evidence type="ECO:0000256" key="1">
    <source>
        <dbReference type="SAM" id="SignalP"/>
    </source>
</evidence>
<feature type="signal peptide" evidence="1">
    <location>
        <begin position="1"/>
        <end position="23"/>
    </location>
</feature>
<comment type="caution">
    <text evidence="2">The sequence shown here is derived from an EMBL/GenBank/DDBJ whole genome shotgun (WGS) entry which is preliminary data.</text>
</comment>
<evidence type="ECO:0000313" key="2">
    <source>
        <dbReference type="EMBL" id="PPA93658.1"/>
    </source>
</evidence>
<protein>
    <submittedName>
        <fullName evidence="2">Uncharacterized protein</fullName>
    </submittedName>
</protein>
<proteinExistence type="predicted"/>